<comment type="caution">
    <text evidence="1">The sequence shown here is derived from an EMBL/GenBank/DDBJ whole genome shotgun (WGS) entry which is preliminary data.</text>
</comment>
<organism evidence="1 2">
    <name type="scientific">Glaciecola punicea ACAM 611</name>
    <dbReference type="NCBI Taxonomy" id="1121923"/>
    <lineage>
        <taxon>Bacteria</taxon>
        <taxon>Pseudomonadati</taxon>
        <taxon>Pseudomonadota</taxon>
        <taxon>Gammaproteobacteria</taxon>
        <taxon>Alteromonadales</taxon>
        <taxon>Alteromonadaceae</taxon>
        <taxon>Glaciecola</taxon>
    </lineage>
</organism>
<gene>
    <name evidence="1" type="ORF">GPUN_2807</name>
</gene>
<dbReference type="EMBL" id="BAET01000033">
    <property type="protein sequence ID" value="GAB56921.1"/>
    <property type="molecule type" value="Genomic_DNA"/>
</dbReference>
<protein>
    <submittedName>
        <fullName evidence="1">Uncharacterized protein</fullName>
    </submittedName>
</protein>
<reference evidence="1 2" key="1">
    <citation type="journal article" date="2012" name="J. Bacteriol.">
        <title>Genome sequence of proteorhodopsin-containing sea ice bacterium Glaciecola punicea ACAM 611T.</title>
        <authorList>
            <person name="Qin Q.-L."/>
            <person name="Xie B.-B."/>
            <person name="Shu Y.-L."/>
            <person name="Rong J.-C."/>
            <person name="Zhao D.-L."/>
            <person name="Zhang X.-Y."/>
            <person name="Chen X.-L."/>
            <person name="Zhou B.-C."/>
            <person name="Zhanga Y.-Z."/>
        </authorList>
    </citation>
    <scope>NUCLEOTIDE SEQUENCE [LARGE SCALE GENOMIC DNA]</scope>
    <source>
        <strain evidence="1 2">ACAM 611</strain>
    </source>
</reference>
<evidence type="ECO:0000313" key="2">
    <source>
        <dbReference type="Proteomes" id="UP000053586"/>
    </source>
</evidence>
<reference evidence="1 2" key="2">
    <citation type="journal article" date="2017" name="Antonie Van Leeuwenhoek">
        <title>Rhizobium rhizosphaerae sp. nov., a novel species isolated from rice rhizosphere.</title>
        <authorList>
            <person name="Zhao J.J."/>
            <person name="Zhang J."/>
            <person name="Zhang R.J."/>
            <person name="Zhang C.W."/>
            <person name="Yin H.Q."/>
            <person name="Zhang X.X."/>
        </authorList>
    </citation>
    <scope>NUCLEOTIDE SEQUENCE [LARGE SCALE GENOMIC DNA]</scope>
    <source>
        <strain evidence="1 2">ACAM 611</strain>
    </source>
</reference>
<keyword evidence="2" id="KW-1185">Reference proteome</keyword>
<name>H5TEZ4_9ALTE</name>
<evidence type="ECO:0000313" key="1">
    <source>
        <dbReference type="EMBL" id="GAB56921.1"/>
    </source>
</evidence>
<sequence length="38" mass="4248">MSFQINELNAMIMPIGFVIVDLCEAADSSVRYNSSHPF</sequence>
<accession>H5TEZ4</accession>
<dbReference type="AlphaFoldDB" id="H5TEZ4"/>
<dbReference type="Proteomes" id="UP000053586">
    <property type="component" value="Unassembled WGS sequence"/>
</dbReference>
<proteinExistence type="predicted"/>